<dbReference type="SUPFAM" id="SSF52833">
    <property type="entry name" value="Thioredoxin-like"/>
    <property type="match status" value="1"/>
</dbReference>
<evidence type="ECO:0000313" key="2">
    <source>
        <dbReference type="Proteomes" id="UP000013220"/>
    </source>
</evidence>
<evidence type="ECO:0000313" key="1">
    <source>
        <dbReference type="EMBL" id="ENY70196.1"/>
    </source>
</evidence>
<keyword evidence="2" id="KW-1185">Reference proteome</keyword>
<accession>N9VFR9</accession>
<name>N9VFR9_9BACT</name>
<dbReference type="InterPro" id="IPR036249">
    <property type="entry name" value="Thioredoxin-like_sf"/>
</dbReference>
<reference evidence="1 2" key="1">
    <citation type="journal article" date="2013" name="Genome Announc.">
        <title>Draft Genome Sequences of Mycoplasma alkalescens, Mycoplasma arginini, and Mycoplasma bovigenitalium, Three Species with Equivocal Pathogenic Status for Cattle.</title>
        <authorList>
            <person name="Manso-Silvan L."/>
            <person name="Tardy F."/>
            <person name="Baranowski E."/>
            <person name="Barre A."/>
            <person name="Blanchard A."/>
            <person name="Breton M."/>
            <person name="Couture C."/>
            <person name="Citti C."/>
            <person name="Dordet-Frisoni E."/>
            <person name="Dupuy V."/>
            <person name="Gaurivaud P."/>
            <person name="Jacob D."/>
            <person name="Lemaitre C."/>
            <person name="Nikolski M."/>
            <person name="Nouvel L.X."/>
            <person name="Poumarat F."/>
            <person name="Thebault P."/>
            <person name="Theil S."/>
            <person name="Thiaucourt F."/>
            <person name="Sirand-Pugnet P."/>
        </authorList>
    </citation>
    <scope>NUCLEOTIDE SEQUENCE [LARGE SCALE GENOMIC DNA]</scope>
    <source>
        <strain evidence="1 2">51080</strain>
    </source>
</reference>
<protein>
    <submittedName>
        <fullName evidence="1">Hypothetycal protein</fullName>
    </submittedName>
</protein>
<gene>
    <name evidence="1" type="ORF">MBVG_0660</name>
</gene>
<comment type="caution">
    <text evidence="1">The sequence shown here is derived from an EMBL/GenBank/DDBJ whole genome shotgun (WGS) entry which is preliminary data.</text>
</comment>
<dbReference type="STRING" id="1188235.MBVG_0660"/>
<dbReference type="AlphaFoldDB" id="N9VFR9"/>
<dbReference type="Gene3D" id="3.40.30.10">
    <property type="entry name" value="Glutaredoxin"/>
    <property type="match status" value="1"/>
</dbReference>
<dbReference type="EMBL" id="AORH01000008">
    <property type="protein sequence ID" value="ENY70196.1"/>
    <property type="molecule type" value="Genomic_DNA"/>
</dbReference>
<proteinExistence type="predicted"/>
<dbReference type="PATRIC" id="fig|1188235.3.peg.71"/>
<organism evidence="1 2">
    <name type="scientific">Mycoplasmopsis bovigenitalium 51080</name>
    <dbReference type="NCBI Taxonomy" id="1188235"/>
    <lineage>
        <taxon>Bacteria</taxon>
        <taxon>Bacillati</taxon>
        <taxon>Mycoplasmatota</taxon>
        <taxon>Mycoplasmoidales</taxon>
        <taxon>Metamycoplasmataceae</taxon>
        <taxon>Mycoplasmopsis</taxon>
    </lineage>
</organism>
<sequence>MNKEVNVKKYTWDEVQSTIENRVNSSVIFFVCFTKSNDIDSLTMLNTYEEVEEQFKHNSNVKFMNVDIEKTNIYKDINDSYKIWQSPKFIVIYNNKVKRSGSGIYPKEIIIDFIEENLE</sequence>
<dbReference type="Proteomes" id="UP000013220">
    <property type="component" value="Unassembled WGS sequence"/>
</dbReference>